<accession>A0A7M1UR07</accession>
<reference evidence="2 3" key="1">
    <citation type="submission" date="2020-10" db="EMBL/GenBank/DDBJ databases">
        <title>Complete genome sequence of Thermosphaera aggregans strain 3507.</title>
        <authorList>
            <person name="Zayulina K.S."/>
            <person name="Elcheninov A.G."/>
            <person name="Toshchakov S.V."/>
            <person name="Kublanov I.V."/>
            <person name="Kochetkova T.V."/>
        </authorList>
    </citation>
    <scope>NUCLEOTIDE SEQUENCE [LARGE SCALE GENOMIC DNA]</scope>
    <source>
        <strain evidence="2 3">3507</strain>
    </source>
</reference>
<keyword evidence="1" id="KW-0812">Transmembrane</keyword>
<dbReference type="OrthoDB" id="19320at2157"/>
<gene>
    <name evidence="2" type="ORF">IMZ38_01755</name>
</gene>
<keyword evidence="3" id="KW-1185">Reference proteome</keyword>
<dbReference type="EMBL" id="CP063144">
    <property type="protein sequence ID" value="QOR94685.1"/>
    <property type="molecule type" value="Genomic_DNA"/>
</dbReference>
<dbReference type="Proteomes" id="UP000593766">
    <property type="component" value="Chromosome"/>
</dbReference>
<keyword evidence="1" id="KW-1133">Transmembrane helix</keyword>
<dbReference type="KEGG" id="tcs:IMZ38_01755"/>
<organism evidence="2 3">
    <name type="scientific">Thermosphaera chiliense</name>
    <dbReference type="NCBI Taxonomy" id="3402707"/>
    <lineage>
        <taxon>Archaea</taxon>
        <taxon>Thermoproteota</taxon>
        <taxon>Thermoprotei</taxon>
        <taxon>Desulfurococcales</taxon>
        <taxon>Desulfurococcaceae</taxon>
        <taxon>Thermosphaera</taxon>
    </lineage>
</organism>
<dbReference type="RefSeq" id="WP_193436482.1">
    <property type="nucleotide sequence ID" value="NZ_CP063144.1"/>
</dbReference>
<dbReference type="AlphaFoldDB" id="A0A7M1UR07"/>
<evidence type="ECO:0000256" key="1">
    <source>
        <dbReference type="SAM" id="Phobius"/>
    </source>
</evidence>
<dbReference type="GeneID" id="59454103"/>
<name>A0A7M1UR07_9CREN</name>
<feature type="transmembrane region" description="Helical" evidence="1">
    <location>
        <begin position="6"/>
        <end position="28"/>
    </location>
</feature>
<evidence type="ECO:0000313" key="3">
    <source>
        <dbReference type="Proteomes" id="UP000593766"/>
    </source>
</evidence>
<sequence>MSIEDLLSLYGVIILIAILGAASAIWFFRQRRRLIVLLRDVVLALEKHFNPSSKEYQWLGYIVGFKARYVLPGKHRVYLLLTTVPRHSLLYYPFAKIAGRRDRLEIAFNPSDRVVAGEVYLVKKNSRVDNTVLRNSVGDRLDKMFSREVRGFYDYIVFYSDESLYDKVAGAVASSNLPVTMIATYPGQNIVSAAYDLSLSTLSEFLAFHERLVKELTVPRAVRK</sequence>
<protein>
    <submittedName>
        <fullName evidence="2">Uncharacterized protein</fullName>
    </submittedName>
</protein>
<proteinExistence type="predicted"/>
<keyword evidence="1" id="KW-0472">Membrane</keyword>
<evidence type="ECO:0000313" key="2">
    <source>
        <dbReference type="EMBL" id="QOR94685.1"/>
    </source>
</evidence>